<dbReference type="PANTHER" id="PTHR41368:SF1">
    <property type="entry name" value="PROTEIN YGHO"/>
    <property type="match status" value="1"/>
</dbReference>
<sequence>MPAYNERCVPKGLPPTGFVGFLDVHAGRADHAEQLLDAAGAWLAARGAARAIGPCQYFSGQDMGLLIEGFDQPPALFQTHGRPGDLLLWEKAGYRESAGLATYRIPAEVIDARGPGLVAAGDAAARRLGLTARSMRRGGADLELIRTLFNASFASSPENLPYDHDLFHHIVAPLRPLLDPRLVRFVERDGRPVGFTLSVPDLNELLARMGGRAGPLDLLRARSRARRIRTAVVLIAGVLPEMPMGVAPVLFGETFRGVSEGGYREIRTTWVHDDNTAMRYLIERGLPVAPDRRYLLLERALGES</sequence>
<accession>A0ABX1C651</accession>
<dbReference type="PANTHER" id="PTHR41368">
    <property type="entry name" value="PROTEIN YGHO"/>
    <property type="match status" value="1"/>
</dbReference>
<dbReference type="Proteomes" id="UP000727056">
    <property type="component" value="Unassembled WGS sequence"/>
</dbReference>
<dbReference type="Gene3D" id="3.40.630.30">
    <property type="match status" value="1"/>
</dbReference>
<gene>
    <name evidence="1" type="ORF">HCN52_05660</name>
</gene>
<comment type="caution">
    <text evidence="1">The sequence shown here is derived from an EMBL/GenBank/DDBJ whole genome shotgun (WGS) entry which is preliminary data.</text>
</comment>
<dbReference type="RefSeq" id="WP_168087262.1">
    <property type="nucleotide sequence ID" value="NZ_BHZH01000016.1"/>
</dbReference>
<evidence type="ECO:0000313" key="2">
    <source>
        <dbReference type="Proteomes" id="UP000727056"/>
    </source>
</evidence>
<name>A0ABX1C651_9ACTN</name>
<reference evidence="1 2" key="1">
    <citation type="submission" date="2020-03" db="EMBL/GenBank/DDBJ databases">
        <title>Draft genome of Streptomyces sp. ventii, isolated from the Axial Seamount in the Pacific Ocean, and resequencing of the two type strains Streptomyces lonarensis strain NCL 716 and Streptomyces bohaiensis strain 11A07.</title>
        <authorList>
            <person name="Loughran R.M."/>
            <person name="Pfannmuller K.M."/>
            <person name="Wasson B.J."/>
            <person name="Deadmond M.C."/>
            <person name="Paddock B.E."/>
            <person name="Koyack M.J."/>
            <person name="Gallegos D.A."/>
            <person name="Mitchell E.A."/>
            <person name="Ushijima B."/>
            <person name="Saw J.H."/>
            <person name="Mcphail K.L."/>
            <person name="Videau P."/>
        </authorList>
    </citation>
    <scope>NUCLEOTIDE SEQUENCE [LARGE SCALE GENOMIC DNA]</scope>
    <source>
        <strain evidence="1 2">11A07</strain>
    </source>
</reference>
<evidence type="ECO:0008006" key="3">
    <source>
        <dbReference type="Google" id="ProtNLM"/>
    </source>
</evidence>
<keyword evidence="2" id="KW-1185">Reference proteome</keyword>
<protein>
    <recommendedName>
        <fullName evidence="3">GNAT family N-acetyltransferase</fullName>
    </recommendedName>
</protein>
<dbReference type="InterPro" id="IPR039968">
    <property type="entry name" value="BcerS-like"/>
</dbReference>
<proteinExistence type="predicted"/>
<organism evidence="1 2">
    <name type="scientific">Streptomyces bohaiensis</name>
    <dbReference type="NCBI Taxonomy" id="1431344"/>
    <lineage>
        <taxon>Bacteria</taxon>
        <taxon>Bacillati</taxon>
        <taxon>Actinomycetota</taxon>
        <taxon>Actinomycetes</taxon>
        <taxon>Kitasatosporales</taxon>
        <taxon>Streptomycetaceae</taxon>
        <taxon>Streptomyces</taxon>
    </lineage>
</organism>
<evidence type="ECO:0000313" key="1">
    <source>
        <dbReference type="EMBL" id="NJQ14438.1"/>
    </source>
</evidence>
<dbReference type="EMBL" id="JAAVJC010000025">
    <property type="protein sequence ID" value="NJQ14438.1"/>
    <property type="molecule type" value="Genomic_DNA"/>
</dbReference>